<dbReference type="EMBL" id="JACHFQ010000003">
    <property type="protein sequence ID" value="MBB5225799.1"/>
    <property type="molecule type" value="Genomic_DNA"/>
</dbReference>
<proteinExistence type="predicted"/>
<dbReference type="Proteomes" id="UP000518887">
    <property type="component" value="Unassembled WGS sequence"/>
</dbReference>
<sequence>MDKSSVIFGNVIDKKTLRKAAAQQKKFIKKFGDDRNLPYHLAAVDNEVLTPAFGAKVLVLSKEPMGPLPEKSIIIGNIRMGFGHYRISMAMASAAHAMGYTPLWLDLNSFPETTCTKIIAYQNKLYSMASRLSQKSKLFNKLVWDPLNTEGFKKLSYNAGDQKTAELMTPVLNDLARETPFIATHVWPAQAAVHAGFKSVVNAIPDNWAMGLHLSEGALHLVQTPSSYLSYRTLKGFDGEKILNPMGEKDICYAGHYMDDEMVRNIESDCKKRLDRIQNGKPLRFLLTIGGAGAQGDYFASLIRTLLPYIKGGKAALYLNIGDYENVWNMFREKIPGIEALSKTHFHDWNHTKSFAEIALNDELCSFDASSGIHVFCHKDIFAAVYATNLLIRACDVLITKPSELAFYPVPKLMIQHVGGHECWGAIRAAEVGDGTPECPNLDYACHMLRWFIETPDLLEKMNHAIMANKKAGIYNGAYHAVEKAVGKEVSGYEWAGQ</sequence>
<evidence type="ECO:0000259" key="2">
    <source>
        <dbReference type="Pfam" id="PF22053"/>
    </source>
</evidence>
<reference evidence="3 4" key="1">
    <citation type="submission" date="2020-08" db="EMBL/GenBank/DDBJ databases">
        <title>Genomic Encyclopedia of Type Strains, Phase IV (KMG-IV): sequencing the most valuable type-strain genomes for metagenomic binning, comparative biology and taxonomic classification.</title>
        <authorList>
            <person name="Goeker M."/>
        </authorList>
    </citation>
    <scope>NUCLEOTIDE SEQUENCE [LARGE SCALE GENOMIC DNA]</scope>
    <source>
        <strain evidence="3 4">DSM 103462</strain>
    </source>
</reference>
<gene>
    <name evidence="3" type="ORF">HNP76_001156</name>
</gene>
<comment type="caution">
    <text evidence="3">The sequence shown here is derived from an EMBL/GenBank/DDBJ whole genome shotgun (WGS) entry which is preliminary data.</text>
</comment>
<dbReference type="Pfam" id="PF22053">
    <property type="entry name" value="DUF6938"/>
    <property type="match status" value="1"/>
</dbReference>
<evidence type="ECO:0000259" key="1">
    <source>
        <dbReference type="Pfam" id="PF22052"/>
    </source>
</evidence>
<keyword evidence="4" id="KW-1185">Reference proteome</keyword>
<dbReference type="InterPro" id="IPR054218">
    <property type="entry name" value="DUF6938"/>
</dbReference>
<protein>
    <submittedName>
        <fullName evidence="3">Uncharacterized protein</fullName>
    </submittedName>
</protein>
<feature type="domain" description="DUF6938" evidence="2">
    <location>
        <begin position="246"/>
        <end position="485"/>
    </location>
</feature>
<feature type="domain" description="DUF6937" evidence="1">
    <location>
        <begin position="6"/>
        <end position="233"/>
    </location>
</feature>
<name>A0A7W8LLV1_9SPIR</name>
<evidence type="ECO:0000313" key="4">
    <source>
        <dbReference type="Proteomes" id="UP000518887"/>
    </source>
</evidence>
<dbReference type="AlphaFoldDB" id="A0A7W8LLV1"/>
<dbReference type="RefSeq" id="WP_184658427.1">
    <property type="nucleotide sequence ID" value="NZ_CP031518.1"/>
</dbReference>
<accession>A0A7W8LLV1</accession>
<organism evidence="3 4">
    <name type="scientific">Treponema ruminis</name>
    <dbReference type="NCBI Taxonomy" id="744515"/>
    <lineage>
        <taxon>Bacteria</taxon>
        <taxon>Pseudomonadati</taxon>
        <taxon>Spirochaetota</taxon>
        <taxon>Spirochaetia</taxon>
        <taxon>Spirochaetales</taxon>
        <taxon>Treponemataceae</taxon>
        <taxon>Treponema</taxon>
    </lineage>
</organism>
<dbReference type="Pfam" id="PF22052">
    <property type="entry name" value="DUF6937"/>
    <property type="match status" value="1"/>
</dbReference>
<dbReference type="InterPro" id="IPR054217">
    <property type="entry name" value="DUF6937"/>
</dbReference>
<evidence type="ECO:0000313" key="3">
    <source>
        <dbReference type="EMBL" id="MBB5225799.1"/>
    </source>
</evidence>